<evidence type="ECO:0000256" key="2">
    <source>
        <dbReference type="ARBA" id="ARBA00022490"/>
    </source>
</evidence>
<feature type="region of interest" description="Disordered" evidence="3">
    <location>
        <begin position="347"/>
        <end position="388"/>
    </location>
</feature>
<dbReference type="EMBL" id="CAXITT010000031">
    <property type="protein sequence ID" value="CAL1528335.1"/>
    <property type="molecule type" value="Genomic_DNA"/>
</dbReference>
<feature type="domain" description="STK11-interacting protein C-terminal PH" evidence="6">
    <location>
        <begin position="992"/>
        <end position="1067"/>
    </location>
</feature>
<dbReference type="InterPro" id="IPR057676">
    <property type="entry name" value="PH_S11IP_C"/>
</dbReference>
<feature type="compositionally biased region" description="Basic and acidic residues" evidence="3">
    <location>
        <begin position="525"/>
        <end position="539"/>
    </location>
</feature>
<evidence type="ECO:0000313" key="7">
    <source>
        <dbReference type="EMBL" id="CAL1528335.1"/>
    </source>
</evidence>
<dbReference type="Pfam" id="PF25357">
    <property type="entry name" value="PH_S11IP"/>
    <property type="match status" value="1"/>
</dbReference>
<feature type="compositionally biased region" description="Basic and acidic residues" evidence="3">
    <location>
        <begin position="23"/>
        <end position="37"/>
    </location>
</feature>
<feature type="non-terminal residue" evidence="7">
    <location>
        <position position="1067"/>
    </location>
</feature>
<keyword evidence="2" id="KW-0963">Cytoplasm</keyword>
<sequence>MHATGRENNTLVDNREAGSLTDGHLKSSAEADVKSPPRLESQLSRNLKNHVTSDKASSNNQILSKKVEASPLKRTSRDSSLSSLADPSLTRTNKSTDSCLPTFDEEEMTEVELTEAMFISLPLENDKMIIVSVTDRSLIEKDIRMILREKLDLSTLTYMETKSVKKAKSRHCSGEVIEQTEEREEEIEVMQLDLKFDYIRKDRQNKCYHLDAVDAHILISHLQPFLDAREEEAKAKSMVVMQCLKCNRTFLKSEVVHQRQQLPTSGSSRDLESLQELMDKTTLICPKCGSSIVIELESAISKQKSQGSTTSTPAGSYTSAGSFIEQANKISNPLIKRSFDFHPRKNSTGSLDLNVPRRIQSPSAKPATGSYMRDNLMKPSASTVGRDRSNAFNANSKMVRSSIVPSTHSFSEADELVCVEDYFSPEAMTSISTSQQLAAMTTSLREDSTTKGTKATVMRVAQRELVNRPASGGSTIVSDGSFESTVYNNGVDLVNRFAGKGSYSERKDSELTQEGNTARLPSLADKQKEDDILDEESRSRSISKASSNLKNLAALEDKVNALVSEGKNLEEQEVLSSSIGSRSYVRSVSVSTFRKSSVKQSQGSDHSADGDVLKRCDSSSSIAILPTPTPQADLTSLPTTETIDSVARLVKFSIGTPSAEEPILMTSDHTESRVVSPLSLNICTSMVSSVYDTSINTPPGTDTGTTPVSVIDSNQAPASGGANVVIIGSTDSGHTSSSEDLTSIYDKPQFNSATKKVKSESKHKSKSSILPADESHPTVTDPMKATDDRNIGPETSYNWRPAAAAPSADYALLAGYGSDESSDSEAEDLVPQYGFHHLNHHLTLYMMMSLFGNDEEFVCKIQSEIVQYMIEETYEGILVMSSTRFYILKITSDDHSLPPDQWLTCVEIQPIPELRYIDVGLAVESLRLEFVTDCSSYTLITRNRDKTSQFVEVLHTNLAKYAVSQGISCNVVVNEDVNQITLNNLDIDVVSKVQPDQKMLLYCMGYIERGNVKHFPVSFVITSSDICLVRTNHQWPQPRLQAPITVETVGKQFTVLERQKINNVAAV</sequence>
<feature type="compositionally biased region" description="Low complexity" evidence="3">
    <location>
        <begin position="78"/>
        <end position="90"/>
    </location>
</feature>
<comment type="subcellular location">
    <subcellularLocation>
        <location evidence="1">Cytoplasm</location>
    </subcellularLocation>
</comment>
<dbReference type="AlphaFoldDB" id="A0AAV2H3X7"/>
<keyword evidence="8" id="KW-1185">Reference proteome</keyword>
<dbReference type="GO" id="GO:0005737">
    <property type="term" value="C:cytoplasm"/>
    <property type="evidence" value="ECO:0007669"/>
    <property type="project" value="UniProtKB-SubCell"/>
</dbReference>
<comment type="caution">
    <text evidence="7">The sequence shown here is derived from an EMBL/GenBank/DDBJ whole genome shotgun (WGS) entry which is preliminary data.</text>
</comment>
<name>A0AAV2H3X7_LYMST</name>
<evidence type="ECO:0000256" key="3">
    <source>
        <dbReference type="SAM" id="MobiDB-lite"/>
    </source>
</evidence>
<dbReference type="Pfam" id="PF23142">
    <property type="entry name" value="PH_PLEKHM2"/>
    <property type="match status" value="1"/>
</dbReference>
<feature type="compositionally biased region" description="Polar residues" evidence="3">
    <location>
        <begin position="1"/>
        <end position="12"/>
    </location>
</feature>
<proteinExistence type="predicted"/>
<feature type="region of interest" description="Disordered" evidence="3">
    <location>
        <begin position="1"/>
        <end position="100"/>
    </location>
</feature>
<dbReference type="InterPro" id="IPR057288">
    <property type="entry name" value="PH_PLEKHM2"/>
</dbReference>
<evidence type="ECO:0008006" key="9">
    <source>
        <dbReference type="Google" id="ProtNLM"/>
    </source>
</evidence>
<feature type="domain" description="Serine/threonine-protein kinase 11-interacting protein PH" evidence="5">
    <location>
        <begin position="112"/>
        <end position="224"/>
    </location>
</feature>
<accession>A0AAV2H3X7</accession>
<dbReference type="Proteomes" id="UP001497497">
    <property type="component" value="Unassembled WGS sequence"/>
</dbReference>
<protein>
    <recommendedName>
        <fullName evidence="9">Serine/threonine-protein kinase 11-interacting protein</fullName>
    </recommendedName>
</protein>
<evidence type="ECO:0000313" key="8">
    <source>
        <dbReference type="Proteomes" id="UP001497497"/>
    </source>
</evidence>
<evidence type="ECO:0000259" key="5">
    <source>
        <dbReference type="Pfam" id="PF25357"/>
    </source>
</evidence>
<gene>
    <name evidence="7" type="ORF">GSLYS_00002505001</name>
</gene>
<feature type="region of interest" description="Disordered" evidence="3">
    <location>
        <begin position="752"/>
        <end position="786"/>
    </location>
</feature>
<reference evidence="7 8" key="1">
    <citation type="submission" date="2024-04" db="EMBL/GenBank/DDBJ databases">
        <authorList>
            <consortium name="Genoscope - CEA"/>
            <person name="William W."/>
        </authorList>
    </citation>
    <scope>NUCLEOTIDE SEQUENCE [LARGE SCALE GENOMIC DNA]</scope>
</reference>
<evidence type="ECO:0000256" key="1">
    <source>
        <dbReference type="ARBA" id="ARBA00004496"/>
    </source>
</evidence>
<dbReference type="Pfam" id="PF25624">
    <property type="entry name" value="PH_S11IP_C"/>
    <property type="match status" value="1"/>
</dbReference>
<feature type="domain" description="PLEKHM2 PH" evidence="4">
    <location>
        <begin position="833"/>
        <end position="963"/>
    </location>
</feature>
<organism evidence="7 8">
    <name type="scientific">Lymnaea stagnalis</name>
    <name type="common">Great pond snail</name>
    <name type="synonym">Helix stagnalis</name>
    <dbReference type="NCBI Taxonomy" id="6523"/>
    <lineage>
        <taxon>Eukaryota</taxon>
        <taxon>Metazoa</taxon>
        <taxon>Spiralia</taxon>
        <taxon>Lophotrochozoa</taxon>
        <taxon>Mollusca</taxon>
        <taxon>Gastropoda</taxon>
        <taxon>Heterobranchia</taxon>
        <taxon>Euthyneura</taxon>
        <taxon>Panpulmonata</taxon>
        <taxon>Hygrophila</taxon>
        <taxon>Lymnaeoidea</taxon>
        <taxon>Lymnaeidae</taxon>
        <taxon>Lymnaea</taxon>
    </lineage>
</organism>
<feature type="region of interest" description="Disordered" evidence="3">
    <location>
        <begin position="503"/>
        <end position="546"/>
    </location>
</feature>
<dbReference type="InterPro" id="IPR057292">
    <property type="entry name" value="PH_S11IP"/>
</dbReference>
<feature type="compositionally biased region" description="Polar residues" evidence="3">
    <location>
        <begin position="41"/>
        <end position="63"/>
    </location>
</feature>
<evidence type="ECO:0000259" key="6">
    <source>
        <dbReference type="Pfam" id="PF25624"/>
    </source>
</evidence>
<evidence type="ECO:0000259" key="4">
    <source>
        <dbReference type="Pfam" id="PF23142"/>
    </source>
</evidence>